<dbReference type="Pfam" id="PF19279">
    <property type="entry name" value="YegS_C"/>
    <property type="match status" value="1"/>
</dbReference>
<comment type="caution">
    <text evidence="8">The sequence shown here is derived from an EMBL/GenBank/DDBJ whole genome shotgun (WGS) entry which is preliminary data.</text>
</comment>
<keyword evidence="1" id="KW-0808">Transferase</keyword>
<organism evidence="8 9">
    <name type="scientific">Hoylesella nanceiensis</name>
    <dbReference type="NCBI Taxonomy" id="425941"/>
    <lineage>
        <taxon>Bacteria</taxon>
        <taxon>Pseudomonadati</taxon>
        <taxon>Bacteroidota</taxon>
        <taxon>Bacteroidia</taxon>
        <taxon>Bacteroidales</taxon>
        <taxon>Prevotellaceae</taxon>
        <taxon>Hoylesella</taxon>
    </lineage>
</organism>
<keyword evidence="2" id="KW-0547">Nucleotide-binding</keyword>
<dbReference type="Gene3D" id="2.60.200.40">
    <property type="match status" value="1"/>
</dbReference>
<evidence type="ECO:0000256" key="1">
    <source>
        <dbReference type="ARBA" id="ARBA00022679"/>
    </source>
</evidence>
<keyword evidence="3 8" id="KW-0418">Kinase</keyword>
<feature type="domain" description="DAGKc" evidence="6">
    <location>
        <begin position="23"/>
        <end position="137"/>
    </location>
</feature>
<reference evidence="8 9" key="1">
    <citation type="submission" date="2021-07" db="EMBL/GenBank/DDBJ databases">
        <title>Genomic diversity and antimicrobial resistance of Prevotella spp. isolated from chronic lung disease airways.</title>
        <authorList>
            <person name="Webb K.A."/>
            <person name="Olagoke O.S."/>
            <person name="Baird T."/>
            <person name="Neill J."/>
            <person name="Pham A."/>
            <person name="Wells T.J."/>
            <person name="Ramsay K.A."/>
            <person name="Bell S.C."/>
            <person name="Sarovich D.S."/>
            <person name="Price E.P."/>
        </authorList>
    </citation>
    <scope>NUCLEOTIDE SEQUENCE [LARGE SCALE GENOMIC DNA]</scope>
    <source>
        <strain evidence="8 9">SCHI0011.S.12</strain>
    </source>
</reference>
<evidence type="ECO:0000256" key="5">
    <source>
        <dbReference type="SAM" id="Phobius"/>
    </source>
</evidence>
<evidence type="ECO:0000256" key="2">
    <source>
        <dbReference type="ARBA" id="ARBA00022741"/>
    </source>
</evidence>
<dbReference type="PANTHER" id="PTHR12358:SF54">
    <property type="entry name" value="SPHINGOSINE KINASE RELATED PROTEIN"/>
    <property type="match status" value="1"/>
</dbReference>
<dbReference type="InterPro" id="IPR045540">
    <property type="entry name" value="YegS/DAGK_C"/>
</dbReference>
<dbReference type="GeneID" id="93181640"/>
<evidence type="ECO:0000259" key="7">
    <source>
        <dbReference type="Pfam" id="PF19279"/>
    </source>
</evidence>
<keyword evidence="5" id="KW-1133">Transmembrane helix</keyword>
<gene>
    <name evidence="8" type="ORF">KZO38_01150</name>
</gene>
<evidence type="ECO:0000259" key="6">
    <source>
        <dbReference type="Pfam" id="PF00781"/>
    </source>
</evidence>
<feature type="domain" description="YegS/DAGK C-terminal" evidence="7">
    <location>
        <begin position="191"/>
        <end position="292"/>
    </location>
</feature>
<dbReference type="GO" id="GO:0016301">
    <property type="term" value="F:kinase activity"/>
    <property type="evidence" value="ECO:0007669"/>
    <property type="project" value="UniProtKB-KW"/>
</dbReference>
<dbReference type="PANTHER" id="PTHR12358">
    <property type="entry name" value="SPHINGOSINE KINASE"/>
    <property type="match status" value="1"/>
</dbReference>
<keyword evidence="5" id="KW-0472">Membrane</keyword>
<dbReference type="InterPro" id="IPR017438">
    <property type="entry name" value="ATP-NAD_kinase_N"/>
</dbReference>
<evidence type="ECO:0000256" key="4">
    <source>
        <dbReference type="ARBA" id="ARBA00022840"/>
    </source>
</evidence>
<evidence type="ECO:0000313" key="8">
    <source>
        <dbReference type="EMBL" id="MBW4768377.1"/>
    </source>
</evidence>
<keyword evidence="9" id="KW-1185">Reference proteome</keyword>
<feature type="transmembrane region" description="Helical" evidence="5">
    <location>
        <begin position="175"/>
        <end position="192"/>
    </location>
</feature>
<accession>A0ABS6Y9Y8</accession>
<dbReference type="InterPro" id="IPR001206">
    <property type="entry name" value="Diacylglycerol_kinase_cat_dom"/>
</dbReference>
<keyword evidence="4" id="KW-0067">ATP-binding</keyword>
<dbReference type="Proteomes" id="UP000788426">
    <property type="component" value="Unassembled WGS sequence"/>
</dbReference>
<dbReference type="Gene3D" id="3.40.50.10330">
    <property type="entry name" value="Probable inorganic polyphosphate/atp-NAD kinase, domain 1"/>
    <property type="match status" value="1"/>
</dbReference>
<dbReference type="RefSeq" id="WP_018361570.1">
    <property type="nucleotide sequence ID" value="NZ_JAHXCT010000001.1"/>
</dbReference>
<evidence type="ECO:0000313" key="9">
    <source>
        <dbReference type="Proteomes" id="UP000788426"/>
    </source>
</evidence>
<proteinExistence type="predicted"/>
<dbReference type="EMBL" id="JAHXCT010000001">
    <property type="protein sequence ID" value="MBW4768377.1"/>
    <property type="molecule type" value="Genomic_DNA"/>
</dbReference>
<protein>
    <submittedName>
        <fullName evidence="8">Lipid kinase</fullName>
    </submittedName>
</protein>
<sequence length="316" mass="36473">MSLNTDNSTKWGVLFCPSQNIWNSDKRYKEIKELLDSNDVMYDIFTAETSDRVQYVSKMCINNNYKTIVIVGGDHALNDFINVLFSYENDIIKTISFSIIPDGVMNDFAFFWDAKEKDEDNIIKSIKKNRVRKIDVGLLQYTNGKGEACRRYFLNSINIGSIAYVMGIKSKMNNIFSSRFFSFLLSFFFLLFKSFEYKMSLKTDQEDMPNKFMALCIGNCRGYGQTPNAVPYNGTLDVSLVTKEKVSQLFKGIYLFIRGKFLNYKHISVYRTTKVEIEEIAKAPITIDGRSMKLPMSKVMITIKKEIVNFIIPKIL</sequence>
<keyword evidence="5" id="KW-0812">Transmembrane</keyword>
<dbReference type="InterPro" id="IPR016064">
    <property type="entry name" value="NAD/diacylglycerol_kinase_sf"/>
</dbReference>
<dbReference type="Pfam" id="PF00781">
    <property type="entry name" value="DAGK_cat"/>
    <property type="match status" value="1"/>
</dbReference>
<dbReference type="InterPro" id="IPR050187">
    <property type="entry name" value="Lipid_Phosphate_FormReg"/>
</dbReference>
<dbReference type="SUPFAM" id="SSF111331">
    <property type="entry name" value="NAD kinase/diacylglycerol kinase-like"/>
    <property type="match status" value="1"/>
</dbReference>
<name>A0ABS6Y9Y8_9BACT</name>
<evidence type="ECO:0000256" key="3">
    <source>
        <dbReference type="ARBA" id="ARBA00022777"/>
    </source>
</evidence>